<dbReference type="InterPro" id="IPR006037">
    <property type="entry name" value="RCK_C"/>
</dbReference>
<dbReference type="Gene3D" id="3.40.50.720">
    <property type="entry name" value="NAD(P)-binding Rossmann-like Domain"/>
    <property type="match status" value="1"/>
</dbReference>
<evidence type="ECO:0000313" key="4">
    <source>
        <dbReference type="Proteomes" id="UP000050417"/>
    </source>
</evidence>
<dbReference type="GO" id="GO:0008324">
    <property type="term" value="F:monoatomic cation transmembrane transporter activity"/>
    <property type="evidence" value="ECO:0007669"/>
    <property type="project" value="InterPro"/>
</dbReference>
<dbReference type="PROSITE" id="PS51201">
    <property type="entry name" value="RCK_N"/>
    <property type="match status" value="1"/>
</dbReference>
<dbReference type="STRING" id="1134406.ADN00_07175"/>
<keyword evidence="4" id="KW-1185">Reference proteome</keyword>
<reference evidence="3 4" key="1">
    <citation type="submission" date="2015-07" db="EMBL/GenBank/DDBJ databases">
        <title>Genome sequence of Ornatilinea apprima DSM 23815.</title>
        <authorList>
            <person name="Hemp J."/>
            <person name="Ward L.M."/>
            <person name="Pace L.A."/>
            <person name="Fischer W.W."/>
        </authorList>
    </citation>
    <scope>NUCLEOTIDE SEQUENCE [LARGE SCALE GENOMIC DNA]</scope>
    <source>
        <strain evidence="3 4">P3M-1</strain>
    </source>
</reference>
<dbReference type="PANTHER" id="PTHR43833:SF8">
    <property type="entry name" value="TRK SYSTEM POTASSIUM UPTAKE PROTEIN TRKA"/>
    <property type="match status" value="1"/>
</dbReference>
<dbReference type="OrthoDB" id="9775180at2"/>
<dbReference type="SUPFAM" id="SSF116726">
    <property type="entry name" value="TrkA C-terminal domain-like"/>
    <property type="match status" value="1"/>
</dbReference>
<gene>
    <name evidence="3" type="ORF">ADN00_07175</name>
</gene>
<dbReference type="PANTHER" id="PTHR43833">
    <property type="entry name" value="POTASSIUM CHANNEL PROTEIN 2-RELATED-RELATED"/>
    <property type="match status" value="1"/>
</dbReference>
<dbReference type="Pfam" id="PF02254">
    <property type="entry name" value="TrkA_N"/>
    <property type="match status" value="1"/>
</dbReference>
<dbReference type="InterPro" id="IPR036721">
    <property type="entry name" value="RCK_C_sf"/>
</dbReference>
<dbReference type="RefSeq" id="WP_075062301.1">
    <property type="nucleotide sequence ID" value="NZ_LGCL01000019.1"/>
</dbReference>
<dbReference type="Proteomes" id="UP000050417">
    <property type="component" value="Unassembled WGS sequence"/>
</dbReference>
<evidence type="ECO:0000259" key="1">
    <source>
        <dbReference type="PROSITE" id="PS51201"/>
    </source>
</evidence>
<evidence type="ECO:0000259" key="2">
    <source>
        <dbReference type="PROSITE" id="PS51202"/>
    </source>
</evidence>
<protein>
    <submittedName>
        <fullName evidence="3">Portal protein</fullName>
    </submittedName>
</protein>
<dbReference type="InterPro" id="IPR003148">
    <property type="entry name" value="RCK_N"/>
</dbReference>
<name>A0A0P6XXY5_9CHLR</name>
<dbReference type="PROSITE" id="PS51202">
    <property type="entry name" value="RCK_C"/>
    <property type="match status" value="1"/>
</dbReference>
<organism evidence="3 4">
    <name type="scientific">Ornatilinea apprima</name>
    <dbReference type="NCBI Taxonomy" id="1134406"/>
    <lineage>
        <taxon>Bacteria</taxon>
        <taxon>Bacillati</taxon>
        <taxon>Chloroflexota</taxon>
        <taxon>Anaerolineae</taxon>
        <taxon>Anaerolineales</taxon>
        <taxon>Anaerolineaceae</taxon>
        <taxon>Ornatilinea</taxon>
    </lineage>
</organism>
<dbReference type="GO" id="GO:0006813">
    <property type="term" value="P:potassium ion transport"/>
    <property type="evidence" value="ECO:0007669"/>
    <property type="project" value="InterPro"/>
</dbReference>
<evidence type="ECO:0000313" key="3">
    <source>
        <dbReference type="EMBL" id="KPL78246.1"/>
    </source>
</evidence>
<dbReference type="Gene3D" id="3.30.70.1450">
    <property type="entry name" value="Regulator of K+ conductance, C-terminal domain"/>
    <property type="match status" value="1"/>
</dbReference>
<feature type="domain" description="RCK C-terminal" evidence="2">
    <location>
        <begin position="136"/>
        <end position="216"/>
    </location>
</feature>
<accession>A0A0P6XXY5</accession>
<comment type="caution">
    <text evidence="3">The sequence shown here is derived from an EMBL/GenBank/DDBJ whole genome shotgun (WGS) entry which is preliminary data.</text>
</comment>
<feature type="domain" description="RCK N-terminal" evidence="1">
    <location>
        <begin position="1"/>
        <end position="117"/>
    </location>
</feature>
<dbReference type="AlphaFoldDB" id="A0A0P6XXY5"/>
<sequence>MKVVVVGCGRLGAELANRLYQRHHEVTVVDKVGASFENLPAGFEGRMVEGDALNEDVLYRAGLEKASAVALVTNCDALNLVVGHTTREVYHIDTVVARNYDPDLRGLFEDFGIQVISSTSWGAQRVEEMLYHSEIRTVFSAGNGEIEVYEFAVPREIAGRCLLELMQDIEGAMIVSVTRAGKASHPEQDFRLESGDVLLLSASFDGISAFRNRVESLKKVEA</sequence>
<dbReference type="Pfam" id="PF02080">
    <property type="entry name" value="TrkA_C"/>
    <property type="match status" value="1"/>
</dbReference>
<dbReference type="InterPro" id="IPR050721">
    <property type="entry name" value="Trk_Ktr_HKT_K-transport"/>
</dbReference>
<dbReference type="SUPFAM" id="SSF51735">
    <property type="entry name" value="NAD(P)-binding Rossmann-fold domains"/>
    <property type="match status" value="1"/>
</dbReference>
<proteinExistence type="predicted"/>
<dbReference type="InterPro" id="IPR036291">
    <property type="entry name" value="NAD(P)-bd_dom_sf"/>
</dbReference>
<dbReference type="EMBL" id="LGCL01000019">
    <property type="protein sequence ID" value="KPL78246.1"/>
    <property type="molecule type" value="Genomic_DNA"/>
</dbReference>